<reference evidence="2 3" key="1">
    <citation type="submission" date="2019-05" db="EMBL/GenBank/DDBJ databases">
        <title>Another draft genome of Portunus trituberculatus and its Hox gene families provides insights of decapod evolution.</title>
        <authorList>
            <person name="Jeong J.-H."/>
            <person name="Song I."/>
            <person name="Kim S."/>
            <person name="Choi T."/>
            <person name="Kim D."/>
            <person name="Ryu S."/>
            <person name="Kim W."/>
        </authorList>
    </citation>
    <scope>NUCLEOTIDE SEQUENCE [LARGE SCALE GENOMIC DNA]</scope>
    <source>
        <tissue evidence="2">Muscle</tissue>
    </source>
</reference>
<comment type="caution">
    <text evidence="2">The sequence shown here is derived from an EMBL/GenBank/DDBJ whole genome shotgun (WGS) entry which is preliminary data.</text>
</comment>
<evidence type="ECO:0000313" key="2">
    <source>
        <dbReference type="EMBL" id="MPC61303.1"/>
    </source>
</evidence>
<accession>A0A5B7GUJ6</accession>
<protein>
    <recommendedName>
        <fullName evidence="4">Endonuclease/exonuclease/phosphatase domain-containing protein</fullName>
    </recommendedName>
</protein>
<dbReference type="AlphaFoldDB" id="A0A5B7GUJ6"/>
<dbReference type="OrthoDB" id="6370583at2759"/>
<keyword evidence="1" id="KW-0472">Membrane</keyword>
<keyword evidence="1" id="KW-1133">Transmembrane helix</keyword>
<name>A0A5B7GUJ6_PORTR</name>
<keyword evidence="3" id="KW-1185">Reference proteome</keyword>
<keyword evidence="1" id="KW-0812">Transmembrane</keyword>
<feature type="transmembrane region" description="Helical" evidence="1">
    <location>
        <begin position="72"/>
        <end position="92"/>
    </location>
</feature>
<evidence type="ECO:0008006" key="4">
    <source>
        <dbReference type="Google" id="ProtNLM"/>
    </source>
</evidence>
<evidence type="ECO:0000313" key="3">
    <source>
        <dbReference type="Proteomes" id="UP000324222"/>
    </source>
</evidence>
<gene>
    <name evidence="2" type="ORF">E2C01_055372</name>
</gene>
<evidence type="ECO:0000256" key="1">
    <source>
        <dbReference type="SAM" id="Phobius"/>
    </source>
</evidence>
<organism evidence="2 3">
    <name type="scientific">Portunus trituberculatus</name>
    <name type="common">Swimming crab</name>
    <name type="synonym">Neptunus trituberculatus</name>
    <dbReference type="NCBI Taxonomy" id="210409"/>
    <lineage>
        <taxon>Eukaryota</taxon>
        <taxon>Metazoa</taxon>
        <taxon>Ecdysozoa</taxon>
        <taxon>Arthropoda</taxon>
        <taxon>Crustacea</taxon>
        <taxon>Multicrustacea</taxon>
        <taxon>Malacostraca</taxon>
        <taxon>Eumalacostraca</taxon>
        <taxon>Eucarida</taxon>
        <taxon>Decapoda</taxon>
        <taxon>Pleocyemata</taxon>
        <taxon>Brachyura</taxon>
        <taxon>Eubrachyura</taxon>
        <taxon>Portunoidea</taxon>
        <taxon>Portunidae</taxon>
        <taxon>Portuninae</taxon>
        <taxon>Portunus</taxon>
    </lineage>
</organism>
<dbReference type="EMBL" id="VSRR010018393">
    <property type="protein sequence ID" value="MPC61303.1"/>
    <property type="molecule type" value="Genomic_DNA"/>
</dbReference>
<dbReference type="Proteomes" id="UP000324222">
    <property type="component" value="Unassembled WGS sequence"/>
</dbReference>
<proteinExistence type="predicted"/>
<sequence length="219" mass="24389">MANALPVHSKIAWAGQTGFHGATYCCFCSYSTREKPVTHCSEKDCPNSVCQRCFAGDDFSCTQTGELRRLRYLFIIHFLVTTTQSLFLILSIPSLPWTLGLFSAQLRIANQKQQELVQAVRHKNLDAMMVASHCEKVVIIGDLNQCTGQNAYNTVLVVHNLRNHVTFPTHSSGSSLDPVVADLPSHFVQCSPLDFVGSSNHMAVLTKVHFRNPREESHT</sequence>